<evidence type="ECO:0000256" key="1">
    <source>
        <dbReference type="SAM" id="SignalP"/>
    </source>
</evidence>
<dbReference type="AlphaFoldDB" id="A0A1S2LSJ9"/>
<gene>
    <name evidence="2" type="ORF">BKP35_04900</name>
</gene>
<evidence type="ECO:0000313" key="2">
    <source>
        <dbReference type="EMBL" id="OIJ15190.1"/>
    </source>
</evidence>
<keyword evidence="3" id="KW-1185">Reference proteome</keyword>
<evidence type="ECO:0000313" key="3">
    <source>
        <dbReference type="Proteomes" id="UP000180098"/>
    </source>
</evidence>
<name>A0A1S2LSJ9_9BACI</name>
<dbReference type="EMBL" id="MLQQ01000002">
    <property type="protein sequence ID" value="OIJ15190.1"/>
    <property type="molecule type" value="Genomic_DNA"/>
</dbReference>
<dbReference type="PROSITE" id="PS51257">
    <property type="entry name" value="PROKAR_LIPOPROTEIN"/>
    <property type="match status" value="1"/>
</dbReference>
<protein>
    <submittedName>
        <fullName evidence="2">Uncharacterized protein</fullName>
    </submittedName>
</protein>
<keyword evidence="1" id="KW-0732">Signal</keyword>
<accession>A0A1S2LSJ9</accession>
<comment type="caution">
    <text evidence="2">The sequence shown here is derived from an EMBL/GenBank/DDBJ whole genome shotgun (WGS) entry which is preliminary data.</text>
</comment>
<feature type="signal peptide" evidence="1">
    <location>
        <begin position="1"/>
        <end position="17"/>
    </location>
</feature>
<organism evidence="2 3">
    <name type="scientific">Anaerobacillus arseniciselenatis</name>
    <dbReference type="NCBI Taxonomy" id="85682"/>
    <lineage>
        <taxon>Bacteria</taxon>
        <taxon>Bacillati</taxon>
        <taxon>Bacillota</taxon>
        <taxon>Bacilli</taxon>
        <taxon>Bacillales</taxon>
        <taxon>Bacillaceae</taxon>
        <taxon>Anaerobacillus</taxon>
    </lineage>
</organism>
<reference evidence="2 3" key="1">
    <citation type="submission" date="2016-10" db="EMBL/GenBank/DDBJ databases">
        <title>Draft genome sequences of four alkaliphilic bacteria belonging to the Anaerobacillus genus.</title>
        <authorList>
            <person name="Bassil N.M."/>
            <person name="Lloyd J.R."/>
        </authorList>
    </citation>
    <scope>NUCLEOTIDE SEQUENCE [LARGE SCALE GENOMIC DNA]</scope>
    <source>
        <strain evidence="2 3">DSM 15340</strain>
    </source>
</reference>
<feature type="chain" id="PRO_5039159090" evidence="1">
    <location>
        <begin position="18"/>
        <end position="137"/>
    </location>
</feature>
<dbReference type="Proteomes" id="UP000180098">
    <property type="component" value="Unassembled WGS sequence"/>
</dbReference>
<sequence>MKQLLMLMILFVTLLSACSNDRLQTITFHGETENWNGELVIKQVSGDIYEEVYITLEYLGDEEVSLVQTRLETPWLEALDALTSGDRLPENNVIEYPPYKNHRFIHAHEDGYDFEMDIVWTVNNQSSKEVLIFTSDE</sequence>
<dbReference type="OrthoDB" id="2989717at2"/>
<proteinExistence type="predicted"/>
<dbReference type="RefSeq" id="WP_071312294.1">
    <property type="nucleotide sequence ID" value="NZ_MLQQ01000002.1"/>
</dbReference>